<comment type="caution">
    <text evidence="2">The sequence shown here is derived from an EMBL/GenBank/DDBJ whole genome shotgun (WGS) entry which is preliminary data.</text>
</comment>
<feature type="region of interest" description="Disordered" evidence="1">
    <location>
        <begin position="32"/>
        <end position="66"/>
    </location>
</feature>
<evidence type="ECO:0000256" key="1">
    <source>
        <dbReference type="SAM" id="MobiDB-lite"/>
    </source>
</evidence>
<protein>
    <submittedName>
        <fullName evidence="2">Uncharacterized protein</fullName>
    </submittedName>
</protein>
<name>A0A8J4R1Y7_9ROSI</name>
<feature type="compositionally biased region" description="Polar residues" evidence="1">
    <location>
        <begin position="43"/>
        <end position="59"/>
    </location>
</feature>
<gene>
    <name evidence="2" type="ORF">CMV_015265</name>
</gene>
<organism evidence="2 3">
    <name type="scientific">Castanea mollissima</name>
    <name type="common">Chinese chestnut</name>
    <dbReference type="NCBI Taxonomy" id="60419"/>
    <lineage>
        <taxon>Eukaryota</taxon>
        <taxon>Viridiplantae</taxon>
        <taxon>Streptophyta</taxon>
        <taxon>Embryophyta</taxon>
        <taxon>Tracheophyta</taxon>
        <taxon>Spermatophyta</taxon>
        <taxon>Magnoliopsida</taxon>
        <taxon>eudicotyledons</taxon>
        <taxon>Gunneridae</taxon>
        <taxon>Pentapetalae</taxon>
        <taxon>rosids</taxon>
        <taxon>fabids</taxon>
        <taxon>Fagales</taxon>
        <taxon>Fagaceae</taxon>
        <taxon>Castanea</taxon>
    </lineage>
</organism>
<dbReference type="Proteomes" id="UP000737018">
    <property type="component" value="Unassembled WGS sequence"/>
</dbReference>
<evidence type="ECO:0000313" key="2">
    <source>
        <dbReference type="EMBL" id="KAF3959975.1"/>
    </source>
</evidence>
<evidence type="ECO:0000313" key="3">
    <source>
        <dbReference type="Proteomes" id="UP000737018"/>
    </source>
</evidence>
<dbReference type="AlphaFoldDB" id="A0A8J4R1Y7"/>
<reference evidence="2" key="1">
    <citation type="submission" date="2020-03" db="EMBL/GenBank/DDBJ databases">
        <title>Castanea mollissima Vanexum genome sequencing.</title>
        <authorList>
            <person name="Staton M."/>
        </authorList>
    </citation>
    <scope>NUCLEOTIDE SEQUENCE</scope>
    <source>
        <tissue evidence="2">Leaf</tissue>
    </source>
</reference>
<sequence length="106" mass="11572">MYLLPHLWINVLSTMGKKIQAVLESEADCEEETIDQPMLDVPRNTTLDGFESDTNSGNEAPNPGDGKLSMGFMIRVHLQSSIPFSMMIPMLQTPVGFFGVGGGLDL</sequence>
<dbReference type="EMBL" id="JRKL02002203">
    <property type="protein sequence ID" value="KAF3959975.1"/>
    <property type="molecule type" value="Genomic_DNA"/>
</dbReference>
<proteinExistence type="predicted"/>
<keyword evidence="3" id="KW-1185">Reference proteome</keyword>
<accession>A0A8J4R1Y7</accession>